<dbReference type="PROSITE" id="PS00726">
    <property type="entry name" value="AP_NUCLEASE_F1_1"/>
    <property type="match status" value="1"/>
</dbReference>
<dbReference type="Proteomes" id="UP000231436">
    <property type="component" value="Unassembled WGS sequence"/>
</dbReference>
<dbReference type="CDD" id="cd09087">
    <property type="entry name" value="Ape1-like_AP-endo"/>
    <property type="match status" value="1"/>
</dbReference>
<feature type="binding site" evidence="7">
    <location>
        <position position="259"/>
    </location>
    <ligand>
        <name>Mg(2+)</name>
        <dbReference type="ChEBI" id="CHEBI:18420"/>
        <label>1</label>
    </ligand>
</feature>
<comment type="similarity">
    <text evidence="2">Belongs to the DNA repair enzymes AP/ExoA family.</text>
</comment>
<sequence length="268" mass="30931">MPNRPLKLISWNVNGLRAVLRKEAFIPFVKKHQPDILCLQETKAKQGQAEIDLPEYEEIWNSAEKAGYAGTAIFTKLKPLSITYDIPDADPTLFEDRFGQPLREGRIITMEFEDFFLVTVYTPNAKRDLARLKFRHTIWDPAFLSYMKELEKKKPVVFCGDLNVAHKEIDLARPKDNRKNAGFTDEEREGADKLVEAGFIDTFRHFYPDTTDAYTWWSNFGGARARNVGWRIDYFFVSSKLKKRLTSASIHPTVMGSDHCPVEITLTY</sequence>
<evidence type="ECO:0000259" key="9">
    <source>
        <dbReference type="Pfam" id="PF03372"/>
    </source>
</evidence>
<comment type="caution">
    <text evidence="10">The sequence shown here is derived from an EMBL/GenBank/DDBJ whole genome shotgun (WGS) entry which is preliminary data.</text>
</comment>
<name>A0A2M8LI71_9BACT</name>
<dbReference type="InterPro" id="IPR004808">
    <property type="entry name" value="AP_endonuc_1"/>
</dbReference>
<evidence type="ECO:0000313" key="10">
    <source>
        <dbReference type="EMBL" id="PJE77138.1"/>
    </source>
</evidence>
<dbReference type="Gene3D" id="3.60.10.10">
    <property type="entry name" value="Endonuclease/exonuclease/phosphatase"/>
    <property type="match status" value="1"/>
</dbReference>
<dbReference type="PROSITE" id="PS00727">
    <property type="entry name" value="AP_NUCLEASE_F1_2"/>
    <property type="match status" value="1"/>
</dbReference>
<evidence type="ECO:0000313" key="11">
    <source>
        <dbReference type="Proteomes" id="UP000231436"/>
    </source>
</evidence>
<dbReference type="InterPro" id="IPR020848">
    <property type="entry name" value="AP_endonuclease_F1_CS"/>
</dbReference>
<feature type="binding site" evidence="7">
    <location>
        <position position="163"/>
    </location>
    <ligand>
        <name>Mg(2+)</name>
        <dbReference type="ChEBI" id="CHEBI:18420"/>
        <label>1</label>
    </ligand>
</feature>
<dbReference type="GO" id="GO:0003906">
    <property type="term" value="F:DNA-(apurinic or apyrimidinic site) endonuclease activity"/>
    <property type="evidence" value="ECO:0007669"/>
    <property type="project" value="TreeGrafter"/>
</dbReference>
<dbReference type="PROSITE" id="PS51435">
    <property type="entry name" value="AP_NUCLEASE_F1_4"/>
    <property type="match status" value="1"/>
</dbReference>
<proteinExistence type="inferred from homology"/>
<dbReference type="NCBIfam" id="TIGR00195">
    <property type="entry name" value="exoDNase_III"/>
    <property type="match status" value="1"/>
</dbReference>
<keyword evidence="7" id="KW-0464">Manganese</keyword>
<comment type="cofactor">
    <cofactor evidence="1">
        <name>Mn(2+)</name>
        <dbReference type="ChEBI" id="CHEBI:29035"/>
    </cofactor>
</comment>
<feature type="domain" description="Endonuclease/exonuclease/phosphatase" evidence="9">
    <location>
        <begin position="9"/>
        <end position="259"/>
    </location>
</feature>
<protein>
    <submittedName>
        <fullName evidence="10">Exodeoxyribonuclease III</fullName>
    </submittedName>
</protein>
<evidence type="ECO:0000256" key="3">
    <source>
        <dbReference type="ARBA" id="ARBA00022723"/>
    </source>
</evidence>
<keyword evidence="5 7" id="KW-0460">Magnesium</keyword>
<dbReference type="SUPFAM" id="SSF56219">
    <property type="entry name" value="DNase I-like"/>
    <property type="match status" value="1"/>
</dbReference>
<feature type="site" description="Transition state stabilizer" evidence="8">
    <location>
        <position position="163"/>
    </location>
</feature>
<accession>A0A2M8LI71</accession>
<dbReference type="NCBIfam" id="TIGR00633">
    <property type="entry name" value="xth"/>
    <property type="match status" value="1"/>
</dbReference>
<evidence type="ECO:0000256" key="2">
    <source>
        <dbReference type="ARBA" id="ARBA00007092"/>
    </source>
</evidence>
<feature type="binding site" evidence="7">
    <location>
        <position position="258"/>
    </location>
    <ligand>
        <name>Mg(2+)</name>
        <dbReference type="ChEBI" id="CHEBI:18420"/>
        <label>1</label>
    </ligand>
</feature>
<feature type="active site" description="Proton donor/acceptor" evidence="6">
    <location>
        <position position="161"/>
    </location>
</feature>
<feature type="binding site" evidence="7">
    <location>
        <position position="161"/>
    </location>
    <ligand>
        <name>Mg(2+)</name>
        <dbReference type="ChEBI" id="CHEBI:18420"/>
        <label>1</label>
    </ligand>
</feature>
<feature type="site" description="Interaction with DNA substrate" evidence="8">
    <location>
        <position position="259"/>
    </location>
</feature>
<dbReference type="PANTHER" id="PTHR22748">
    <property type="entry name" value="AP ENDONUCLEASE"/>
    <property type="match status" value="1"/>
</dbReference>
<dbReference type="Pfam" id="PF03372">
    <property type="entry name" value="Exo_endo_phos"/>
    <property type="match status" value="1"/>
</dbReference>
<evidence type="ECO:0000256" key="7">
    <source>
        <dbReference type="PIRSR" id="PIRSR604808-2"/>
    </source>
</evidence>
<feature type="binding site" evidence="7">
    <location>
        <position position="12"/>
    </location>
    <ligand>
        <name>Mg(2+)</name>
        <dbReference type="ChEBI" id="CHEBI:18420"/>
        <label>1</label>
    </ligand>
</feature>
<dbReference type="GO" id="GO:0003677">
    <property type="term" value="F:DNA binding"/>
    <property type="evidence" value="ECO:0007669"/>
    <property type="project" value="InterPro"/>
</dbReference>
<gene>
    <name evidence="10" type="primary">xth</name>
    <name evidence="10" type="ORF">COV05_00820</name>
</gene>
<evidence type="ECO:0000256" key="8">
    <source>
        <dbReference type="PIRSR" id="PIRSR604808-3"/>
    </source>
</evidence>
<dbReference type="GO" id="GO:0008081">
    <property type="term" value="F:phosphoric diester hydrolase activity"/>
    <property type="evidence" value="ECO:0007669"/>
    <property type="project" value="TreeGrafter"/>
</dbReference>
<dbReference type="GO" id="GO:0046872">
    <property type="term" value="F:metal ion binding"/>
    <property type="evidence" value="ECO:0007669"/>
    <property type="project" value="UniProtKB-KW"/>
</dbReference>
<dbReference type="InterPro" id="IPR005135">
    <property type="entry name" value="Endo/exonuclease/phosphatase"/>
</dbReference>
<evidence type="ECO:0000256" key="4">
    <source>
        <dbReference type="ARBA" id="ARBA00022801"/>
    </source>
</evidence>
<keyword evidence="4" id="KW-0378">Hydrolase</keyword>
<dbReference type="GO" id="GO:0008311">
    <property type="term" value="F:double-stranded DNA 3'-5' DNA exonuclease activity"/>
    <property type="evidence" value="ECO:0007669"/>
    <property type="project" value="TreeGrafter"/>
</dbReference>
<organism evidence="10 11">
    <name type="scientific">Candidatus Uhrbacteria bacterium CG10_big_fil_rev_8_21_14_0_10_48_16</name>
    <dbReference type="NCBI Taxonomy" id="1975038"/>
    <lineage>
        <taxon>Bacteria</taxon>
        <taxon>Candidatus Uhriibacteriota</taxon>
    </lineage>
</organism>
<dbReference type="AlphaFoldDB" id="A0A2M8LI71"/>
<evidence type="ECO:0000256" key="1">
    <source>
        <dbReference type="ARBA" id="ARBA00001936"/>
    </source>
</evidence>
<comment type="cofactor">
    <cofactor evidence="7">
        <name>Mg(2+)</name>
        <dbReference type="ChEBI" id="CHEBI:18420"/>
    </cofactor>
    <cofactor evidence="7">
        <name>Mn(2+)</name>
        <dbReference type="ChEBI" id="CHEBI:29035"/>
    </cofactor>
    <text evidence="7">Probably binds two magnesium or manganese ions per subunit.</text>
</comment>
<feature type="active site" evidence="6">
    <location>
        <position position="121"/>
    </location>
</feature>
<dbReference type="InterPro" id="IPR020847">
    <property type="entry name" value="AP_endonuclease_F1_BS"/>
</dbReference>
<keyword evidence="3 7" id="KW-0479">Metal-binding</keyword>
<dbReference type="GO" id="GO:0006284">
    <property type="term" value="P:base-excision repair"/>
    <property type="evidence" value="ECO:0007669"/>
    <property type="project" value="TreeGrafter"/>
</dbReference>
<feature type="site" description="Important for catalytic activity" evidence="8">
    <location>
        <position position="233"/>
    </location>
</feature>
<evidence type="ECO:0000256" key="6">
    <source>
        <dbReference type="PIRSR" id="PIRSR604808-1"/>
    </source>
</evidence>
<feature type="binding site" evidence="7">
    <location>
        <position position="41"/>
    </location>
    <ligand>
        <name>Mg(2+)</name>
        <dbReference type="ChEBI" id="CHEBI:18420"/>
        <label>1</label>
    </ligand>
</feature>
<reference evidence="11" key="1">
    <citation type="submission" date="2017-09" db="EMBL/GenBank/DDBJ databases">
        <title>Depth-based differentiation of microbial function through sediment-hosted aquifers and enrichment of novel symbionts in the deep terrestrial subsurface.</title>
        <authorList>
            <person name="Probst A.J."/>
            <person name="Ladd B."/>
            <person name="Jarett J.K."/>
            <person name="Geller-Mcgrath D.E."/>
            <person name="Sieber C.M.K."/>
            <person name="Emerson J.B."/>
            <person name="Anantharaman K."/>
            <person name="Thomas B.C."/>
            <person name="Malmstrom R."/>
            <person name="Stieglmeier M."/>
            <person name="Klingl A."/>
            <person name="Woyke T."/>
            <person name="Ryan C.M."/>
            <person name="Banfield J.F."/>
        </authorList>
    </citation>
    <scope>NUCLEOTIDE SEQUENCE [LARGE SCALE GENOMIC DNA]</scope>
</reference>
<dbReference type="InterPro" id="IPR036691">
    <property type="entry name" value="Endo/exonu/phosph_ase_sf"/>
</dbReference>
<dbReference type="PANTHER" id="PTHR22748:SF6">
    <property type="entry name" value="DNA-(APURINIC OR APYRIMIDINIC SITE) ENDONUCLEASE"/>
    <property type="match status" value="1"/>
</dbReference>
<evidence type="ECO:0000256" key="5">
    <source>
        <dbReference type="ARBA" id="ARBA00022842"/>
    </source>
</evidence>
<dbReference type="EMBL" id="PFEU01000006">
    <property type="protein sequence ID" value="PJE77138.1"/>
    <property type="molecule type" value="Genomic_DNA"/>
</dbReference>
<feature type="active site" description="Proton acceptor" evidence="6">
    <location>
        <position position="259"/>
    </location>
</feature>